<reference evidence="1" key="2">
    <citation type="submission" date="2019-09" db="EMBL/GenBank/DDBJ databases">
        <authorList>
            <consortium name="NCBI Pathogen Detection Project"/>
        </authorList>
    </citation>
    <scope>NUCLEOTIDE SEQUENCE</scope>
    <source>
        <strain evidence="1">AUSMDU00005748</strain>
    </source>
</reference>
<keyword evidence="1" id="KW-0808">Transferase</keyword>
<keyword evidence="1" id="KW-0418">Kinase</keyword>
<evidence type="ECO:0000313" key="1">
    <source>
        <dbReference type="EMBL" id="HAU4355150.1"/>
    </source>
</evidence>
<dbReference type="AlphaFoldDB" id="A0AAD3UGB3"/>
<dbReference type="RefSeq" id="WP_202860647.1">
    <property type="nucleotide sequence ID" value="NZ_CP089411.1"/>
</dbReference>
<protein>
    <submittedName>
        <fullName evidence="1">Serine/threonine protein kinase</fullName>
    </submittedName>
</protein>
<dbReference type="EMBL" id="DACXIC010000002">
    <property type="protein sequence ID" value="HAU4355150.1"/>
    <property type="molecule type" value="Genomic_DNA"/>
</dbReference>
<evidence type="ECO:0000313" key="2">
    <source>
        <dbReference type="Proteomes" id="UP000868497"/>
    </source>
</evidence>
<name>A0AAD3UGB3_KLEOX</name>
<reference evidence="1" key="1">
    <citation type="journal article" date="2018" name="Genome Biol.">
        <title>SKESA: strategic k-mer extension for scrupulous assemblies.</title>
        <authorList>
            <person name="Souvorov A."/>
            <person name="Agarwala R."/>
            <person name="Lipman D.J."/>
        </authorList>
    </citation>
    <scope>NUCLEOTIDE SEQUENCE</scope>
    <source>
        <strain evidence="1">AUSMDU00005748</strain>
    </source>
</reference>
<organism evidence="1 2">
    <name type="scientific">Klebsiella oxytoca</name>
    <dbReference type="NCBI Taxonomy" id="571"/>
    <lineage>
        <taxon>Bacteria</taxon>
        <taxon>Pseudomonadati</taxon>
        <taxon>Pseudomonadota</taxon>
        <taxon>Gammaproteobacteria</taxon>
        <taxon>Enterobacterales</taxon>
        <taxon>Enterobacteriaceae</taxon>
        <taxon>Klebsiella/Raoultella group</taxon>
        <taxon>Klebsiella</taxon>
    </lineage>
</organism>
<accession>A0AAD3UGB3</accession>
<keyword evidence="1" id="KW-0723">Serine/threonine-protein kinase</keyword>
<proteinExistence type="predicted"/>
<sequence length="154" mass="17762">MHITIEEIIGKPFTFTKRPEHLPCDMRPLWRCSLILLILSIVGRSGCCSLKKMHVVNWVLKSEQNVASFEFWTLNKESLKPEVRMDPTLDRALELMLAEGFIIRENEKYKIAEKGELCAVKLTALDVFKDESFKLHKLKKGLSETNVNKIFQVG</sequence>
<comment type="caution">
    <text evidence="1">The sequence shown here is derived from an EMBL/GenBank/DDBJ whole genome shotgun (WGS) entry which is preliminary data.</text>
</comment>
<dbReference type="GO" id="GO:0004674">
    <property type="term" value="F:protein serine/threonine kinase activity"/>
    <property type="evidence" value="ECO:0007669"/>
    <property type="project" value="UniProtKB-KW"/>
</dbReference>
<dbReference type="Proteomes" id="UP000868497">
    <property type="component" value="Unassembled WGS sequence"/>
</dbReference>
<gene>
    <name evidence="1" type="ORF">F6W21_02275</name>
</gene>